<reference evidence="3 4" key="1">
    <citation type="submission" date="2023-10" db="EMBL/GenBank/DDBJ databases">
        <title>Chromosome-scale genome assembly provides insights into flower coloration mechanisms of Canna indica.</title>
        <authorList>
            <person name="Li C."/>
        </authorList>
    </citation>
    <scope>NUCLEOTIDE SEQUENCE [LARGE SCALE GENOMIC DNA]</scope>
    <source>
        <tissue evidence="3">Flower</tissue>
    </source>
</reference>
<proteinExistence type="predicted"/>
<organism evidence="3 4">
    <name type="scientific">Canna indica</name>
    <name type="common">Indian-shot</name>
    <dbReference type="NCBI Taxonomy" id="4628"/>
    <lineage>
        <taxon>Eukaryota</taxon>
        <taxon>Viridiplantae</taxon>
        <taxon>Streptophyta</taxon>
        <taxon>Embryophyta</taxon>
        <taxon>Tracheophyta</taxon>
        <taxon>Spermatophyta</taxon>
        <taxon>Magnoliopsida</taxon>
        <taxon>Liliopsida</taxon>
        <taxon>Zingiberales</taxon>
        <taxon>Cannaceae</taxon>
        <taxon>Canna</taxon>
    </lineage>
</organism>
<evidence type="ECO:0000313" key="4">
    <source>
        <dbReference type="Proteomes" id="UP001327560"/>
    </source>
</evidence>
<sequence length="132" mass="14691">MLTSENIHLLLPFLLLWSKLRLIRMLFDPWPLGGAKANLASVHDDCLSPPPDLISLLLRVSLLKASSMPAKHLPQLASSMLVKHLHLHALPFTGLPFAVAADMSICFFFCLFGAKLRGCCNSQRCWCRSHAQ</sequence>
<keyword evidence="1" id="KW-0812">Transmembrane</keyword>
<keyword evidence="1" id="KW-1133">Transmembrane helix</keyword>
<evidence type="ECO:0000313" key="3">
    <source>
        <dbReference type="EMBL" id="WOL03025.1"/>
    </source>
</evidence>
<accession>A0AAQ3K6Y3</accession>
<keyword evidence="4" id="KW-1185">Reference proteome</keyword>
<dbReference type="Proteomes" id="UP001327560">
    <property type="component" value="Chromosome 4"/>
</dbReference>
<feature type="transmembrane region" description="Helical" evidence="1">
    <location>
        <begin position="89"/>
        <end position="114"/>
    </location>
</feature>
<name>A0AAQ3K6Y3_9LILI</name>
<gene>
    <name evidence="3" type="ORF">Cni_G11745</name>
</gene>
<feature type="signal peptide" evidence="2">
    <location>
        <begin position="1"/>
        <end position="25"/>
    </location>
</feature>
<evidence type="ECO:0000256" key="1">
    <source>
        <dbReference type="SAM" id="Phobius"/>
    </source>
</evidence>
<keyword evidence="2" id="KW-0732">Signal</keyword>
<protein>
    <submittedName>
        <fullName evidence="3">Uncharacterized protein</fullName>
    </submittedName>
</protein>
<feature type="chain" id="PRO_5042890094" evidence="2">
    <location>
        <begin position="26"/>
        <end position="132"/>
    </location>
</feature>
<keyword evidence="1" id="KW-0472">Membrane</keyword>
<dbReference type="EMBL" id="CP136893">
    <property type="protein sequence ID" value="WOL03025.1"/>
    <property type="molecule type" value="Genomic_DNA"/>
</dbReference>
<evidence type="ECO:0000256" key="2">
    <source>
        <dbReference type="SAM" id="SignalP"/>
    </source>
</evidence>
<dbReference type="AlphaFoldDB" id="A0AAQ3K6Y3"/>